<feature type="non-terminal residue" evidence="1">
    <location>
        <position position="1"/>
    </location>
</feature>
<dbReference type="Proteomes" id="UP000324800">
    <property type="component" value="Unassembled WGS sequence"/>
</dbReference>
<sequence>SPASADSAILQQVQLLASDVNNGIEEFPLGAVDVDNQQIDLRKHNSWVAGIDQINCVEVVEVNCINSLSPQILISRFVGKMSLDPSCDHYIINVSAMEGKFSRKFKSGRHAHTNAAKSSLNMITRTLGATLASQRIYINSVDTGWITDEKPFQDTVSAALKGFSTPIDECDAMSRIVDPIFVGIN</sequence>
<dbReference type="GO" id="GO:0005737">
    <property type="term" value="C:cytoplasm"/>
    <property type="evidence" value="ECO:0007669"/>
    <property type="project" value="TreeGrafter"/>
</dbReference>
<dbReference type="EMBL" id="SNRW01042837">
    <property type="protein sequence ID" value="KAA6330428.1"/>
    <property type="molecule type" value="Genomic_DNA"/>
</dbReference>
<dbReference type="InterPro" id="IPR036291">
    <property type="entry name" value="NAD(P)-bd_dom_sf"/>
</dbReference>
<organism evidence="1 2">
    <name type="scientific">Streblomastix strix</name>
    <dbReference type="NCBI Taxonomy" id="222440"/>
    <lineage>
        <taxon>Eukaryota</taxon>
        <taxon>Metamonada</taxon>
        <taxon>Preaxostyla</taxon>
        <taxon>Oxymonadida</taxon>
        <taxon>Streblomastigidae</taxon>
        <taxon>Streblomastix</taxon>
    </lineage>
</organism>
<dbReference type="PANTHER" id="PTHR43544">
    <property type="entry name" value="SHORT-CHAIN DEHYDROGENASE/REDUCTASE"/>
    <property type="match status" value="1"/>
</dbReference>
<reference evidence="1 2" key="1">
    <citation type="submission" date="2019-03" db="EMBL/GenBank/DDBJ databases">
        <title>Single cell metagenomics reveals metabolic interactions within the superorganism composed of flagellate Streblomastix strix and complex community of Bacteroidetes bacteria on its surface.</title>
        <authorList>
            <person name="Treitli S.C."/>
            <person name="Kolisko M."/>
            <person name="Husnik F."/>
            <person name="Keeling P."/>
            <person name="Hampl V."/>
        </authorList>
    </citation>
    <scope>NUCLEOTIDE SEQUENCE [LARGE SCALE GENOMIC DNA]</scope>
    <source>
        <strain evidence="1">ST1C</strain>
    </source>
</reference>
<feature type="non-terminal residue" evidence="1">
    <location>
        <position position="185"/>
    </location>
</feature>
<proteinExistence type="predicted"/>
<dbReference type="PANTHER" id="PTHR43544:SF2">
    <property type="entry name" value="OXIDOREDUCTASE"/>
    <property type="match status" value="1"/>
</dbReference>
<protein>
    <submittedName>
        <fullName evidence="1">Putative L-fuco-beta-pyranose dehydrogenase</fullName>
    </submittedName>
</protein>
<dbReference type="OrthoDB" id="191139at2759"/>
<gene>
    <name evidence="1" type="ORF">EZS28_053502</name>
</gene>
<dbReference type="InterPro" id="IPR051468">
    <property type="entry name" value="Fungal_SecMetab_SDRs"/>
</dbReference>
<evidence type="ECO:0000313" key="1">
    <source>
        <dbReference type="EMBL" id="KAA6330428.1"/>
    </source>
</evidence>
<accession>A0A5J4R9J5</accession>
<evidence type="ECO:0000313" key="2">
    <source>
        <dbReference type="Proteomes" id="UP000324800"/>
    </source>
</evidence>
<dbReference type="AlphaFoldDB" id="A0A5J4R9J5"/>
<name>A0A5J4R9J5_9EUKA</name>
<dbReference type="Gene3D" id="3.40.50.720">
    <property type="entry name" value="NAD(P)-binding Rossmann-like Domain"/>
    <property type="match status" value="1"/>
</dbReference>
<comment type="caution">
    <text evidence="1">The sequence shown here is derived from an EMBL/GenBank/DDBJ whole genome shotgun (WGS) entry which is preliminary data.</text>
</comment>
<dbReference type="GO" id="GO:0016491">
    <property type="term" value="F:oxidoreductase activity"/>
    <property type="evidence" value="ECO:0007669"/>
    <property type="project" value="TreeGrafter"/>
</dbReference>
<dbReference type="SUPFAM" id="SSF51735">
    <property type="entry name" value="NAD(P)-binding Rossmann-fold domains"/>
    <property type="match status" value="1"/>
</dbReference>